<dbReference type="InterPro" id="IPR038332">
    <property type="entry name" value="PPE_sf"/>
</dbReference>
<protein>
    <submittedName>
        <fullName evidence="2">WXG100 family type VII secretion target</fullName>
    </submittedName>
</protein>
<evidence type="ECO:0000313" key="2">
    <source>
        <dbReference type="EMBL" id="MFC4911927.1"/>
    </source>
</evidence>
<evidence type="ECO:0000256" key="1">
    <source>
        <dbReference type="SAM" id="MobiDB-lite"/>
    </source>
</evidence>
<sequence length="334" mass="35208">MVEIFSDPYKAGEGNVPGWSQVAKGVKHYENEDFSSLAGDVADIGYTGFTAWMDPLGALVSAGVGFLIDVIKPLHDMLTWVTGDDGAISDHRDEWDKVAKDLNGLADQMSTDLEHDLTDWLGPASEQGKARIAEFIQGTRDTANAIGDIKGLLALTAALCDTAMSTLKDLISQFVEWLIITWLAAQAAAIPTLGGSEAAAAAATEAEAAVATTRGARIVQKVVQVFKKLAAVVRRIITKIKAMRDTAVWRLTGKGGNRSLGPGGLGRDLVSDGRDARRALGGRNGATKPFEYDPKDPAVAAGTKLGSGLAQSGEDDNDNVPPPGEINRKLNLGA</sequence>
<accession>A0ABV9U5Y9</accession>
<organism evidence="2 3">
    <name type="scientific">Actinomadura gamaensis</name>
    <dbReference type="NCBI Taxonomy" id="1763541"/>
    <lineage>
        <taxon>Bacteria</taxon>
        <taxon>Bacillati</taxon>
        <taxon>Actinomycetota</taxon>
        <taxon>Actinomycetes</taxon>
        <taxon>Streptosporangiales</taxon>
        <taxon>Thermomonosporaceae</taxon>
        <taxon>Actinomadura</taxon>
    </lineage>
</organism>
<dbReference type="Gene3D" id="1.20.1260.20">
    <property type="entry name" value="PPE superfamily"/>
    <property type="match status" value="1"/>
</dbReference>
<dbReference type="RefSeq" id="WP_378261320.1">
    <property type="nucleotide sequence ID" value="NZ_JBHSIT010000010.1"/>
</dbReference>
<comment type="caution">
    <text evidence="2">The sequence shown here is derived from an EMBL/GenBank/DDBJ whole genome shotgun (WGS) entry which is preliminary data.</text>
</comment>
<dbReference type="Proteomes" id="UP001595872">
    <property type="component" value="Unassembled WGS sequence"/>
</dbReference>
<evidence type="ECO:0000313" key="3">
    <source>
        <dbReference type="Proteomes" id="UP001595872"/>
    </source>
</evidence>
<reference evidence="3" key="1">
    <citation type="journal article" date="2019" name="Int. J. Syst. Evol. Microbiol.">
        <title>The Global Catalogue of Microorganisms (GCM) 10K type strain sequencing project: providing services to taxonomists for standard genome sequencing and annotation.</title>
        <authorList>
            <consortium name="The Broad Institute Genomics Platform"/>
            <consortium name="The Broad Institute Genome Sequencing Center for Infectious Disease"/>
            <person name="Wu L."/>
            <person name="Ma J."/>
        </authorList>
    </citation>
    <scope>NUCLEOTIDE SEQUENCE [LARGE SCALE GENOMIC DNA]</scope>
    <source>
        <strain evidence="3">KLKA75</strain>
    </source>
</reference>
<dbReference type="EMBL" id="JBHSIT010000010">
    <property type="protein sequence ID" value="MFC4911927.1"/>
    <property type="molecule type" value="Genomic_DNA"/>
</dbReference>
<keyword evidence="3" id="KW-1185">Reference proteome</keyword>
<name>A0ABV9U5Y9_9ACTN</name>
<gene>
    <name evidence="2" type="ORF">ACFPCY_31790</name>
</gene>
<proteinExistence type="predicted"/>
<feature type="region of interest" description="Disordered" evidence="1">
    <location>
        <begin position="277"/>
        <end position="334"/>
    </location>
</feature>